<feature type="region of interest" description="Disordered" evidence="1">
    <location>
        <begin position="484"/>
        <end position="561"/>
    </location>
</feature>
<comment type="caution">
    <text evidence="2">The sequence shown here is derived from an EMBL/GenBank/DDBJ whole genome shotgun (WGS) entry which is preliminary data.</text>
</comment>
<gene>
    <name evidence="2" type="primary">ga28018</name>
    <name evidence="2" type="ORF">PR202_ga28018</name>
</gene>
<dbReference type="AlphaFoldDB" id="A0AAV5DHS5"/>
<proteinExistence type="predicted"/>
<reference evidence="2" key="2">
    <citation type="submission" date="2021-12" db="EMBL/GenBank/DDBJ databases">
        <title>Resequencing data analysis of finger millet.</title>
        <authorList>
            <person name="Hatakeyama M."/>
            <person name="Aluri S."/>
            <person name="Balachadran M.T."/>
            <person name="Sivarajan S.R."/>
            <person name="Poveda L."/>
            <person name="Shimizu-Inatsugi R."/>
            <person name="Schlapbach R."/>
            <person name="Sreeman S.M."/>
            <person name="Shimizu K.K."/>
        </authorList>
    </citation>
    <scope>NUCLEOTIDE SEQUENCE</scope>
</reference>
<organism evidence="2 3">
    <name type="scientific">Eleusine coracana subsp. coracana</name>
    <dbReference type="NCBI Taxonomy" id="191504"/>
    <lineage>
        <taxon>Eukaryota</taxon>
        <taxon>Viridiplantae</taxon>
        <taxon>Streptophyta</taxon>
        <taxon>Embryophyta</taxon>
        <taxon>Tracheophyta</taxon>
        <taxon>Spermatophyta</taxon>
        <taxon>Magnoliopsida</taxon>
        <taxon>Liliopsida</taxon>
        <taxon>Poales</taxon>
        <taxon>Poaceae</taxon>
        <taxon>PACMAD clade</taxon>
        <taxon>Chloridoideae</taxon>
        <taxon>Cynodonteae</taxon>
        <taxon>Eleusininae</taxon>
        <taxon>Eleusine</taxon>
    </lineage>
</organism>
<dbReference type="Proteomes" id="UP001054889">
    <property type="component" value="Unassembled WGS sequence"/>
</dbReference>
<protein>
    <submittedName>
        <fullName evidence="2">Uncharacterized protein</fullName>
    </submittedName>
</protein>
<feature type="region of interest" description="Disordered" evidence="1">
    <location>
        <begin position="366"/>
        <end position="406"/>
    </location>
</feature>
<name>A0AAV5DHS5_ELECO</name>
<evidence type="ECO:0000313" key="3">
    <source>
        <dbReference type="Proteomes" id="UP001054889"/>
    </source>
</evidence>
<evidence type="ECO:0000256" key="1">
    <source>
        <dbReference type="SAM" id="MobiDB-lite"/>
    </source>
</evidence>
<accession>A0AAV5DHS5</accession>
<feature type="compositionally biased region" description="Gly residues" evidence="1">
    <location>
        <begin position="510"/>
        <end position="521"/>
    </location>
</feature>
<reference evidence="2" key="1">
    <citation type="journal article" date="2018" name="DNA Res.">
        <title>Multiple hybrid de novo genome assembly of finger millet, an orphan allotetraploid crop.</title>
        <authorList>
            <person name="Hatakeyama M."/>
            <person name="Aluri S."/>
            <person name="Balachadran M.T."/>
            <person name="Sivarajan S.R."/>
            <person name="Patrignani A."/>
            <person name="Gruter S."/>
            <person name="Poveda L."/>
            <person name="Shimizu-Inatsugi R."/>
            <person name="Baeten J."/>
            <person name="Francoijs K.J."/>
            <person name="Nataraja K.N."/>
            <person name="Reddy Y.A.N."/>
            <person name="Phadnis S."/>
            <person name="Ravikumar R.L."/>
            <person name="Schlapbach R."/>
            <person name="Sreeman S.M."/>
            <person name="Shimizu K.K."/>
        </authorList>
    </citation>
    <scope>NUCLEOTIDE SEQUENCE</scope>
</reference>
<keyword evidence="3" id="KW-1185">Reference proteome</keyword>
<sequence length="561" mass="61156">MPGVAIHALAPCFRCRSRVPARCPTRHRGRHQRRRHDHGLRHAGHVRQQNQTGPCRVASRDATLFTHHHLAGITLPMSSDQARFVDLESGAVSLAPLQLHAHGQHAKQHHTLYLGRASTGEHRALLIRGHFDFREQFCRVLTLSGNHDDVHYWRETQTPPATVSTDDRQRSAIVNGNIYFFIYLSDVLPEAGRHGFNLLDGIVSFDLGSEKWLHLTVLNGNLVVVHQNVEKHLGLRTMDLWFCSGCSLAAGNAQWHRHYSVYYGDEIGRVMPLWELDDGRLAVVAYPSGGSSVALGAQSLTLRMYDPGTDACVDVVEMNKCVHISIHYGNRRYAVCHHFCHASHSRLAPPPLARALFVRLRPSSPSGPGRLVGPGHRRPRAQAASSRQAVVDSHAYPGRRRPQPSLVAEPACAAAGSFPSGARHRQGSFPSVAGSFPSAASLLLPHRAAQHPNLRRSRHLASGAQVSVGGGGLVKSVASLYKKAMPGKRWRPNAAEDSGSGRGRGKRGGGRGNGKGGVGGRGRARAKEPSPIVEQSFRLVVGGEEDEEGQRGGGQEEEDQQ</sequence>
<evidence type="ECO:0000313" key="2">
    <source>
        <dbReference type="EMBL" id="GJN09961.1"/>
    </source>
</evidence>
<dbReference type="EMBL" id="BQKI01000017">
    <property type="protein sequence ID" value="GJN09961.1"/>
    <property type="molecule type" value="Genomic_DNA"/>
</dbReference>